<protein>
    <submittedName>
        <fullName evidence="3">Uncharacterized protein</fullName>
    </submittedName>
</protein>
<name>A0A8T0XMT7_PANVG</name>
<dbReference type="PANTHER" id="PTHR22166">
    <property type="entry name" value="ENDOPLASMIC RETICULUM JUNCTION FORMATION PROTEIN LUNAPARK"/>
    <property type="match status" value="1"/>
</dbReference>
<dbReference type="GO" id="GO:0071782">
    <property type="term" value="C:endoplasmic reticulum tubular network"/>
    <property type="evidence" value="ECO:0007669"/>
    <property type="project" value="TreeGrafter"/>
</dbReference>
<proteinExistence type="predicted"/>
<keyword evidence="2" id="KW-0472">Membrane</keyword>
<dbReference type="GO" id="GO:0071786">
    <property type="term" value="P:endoplasmic reticulum tubular network organization"/>
    <property type="evidence" value="ECO:0007669"/>
    <property type="project" value="InterPro"/>
</dbReference>
<reference evidence="3" key="1">
    <citation type="submission" date="2020-05" db="EMBL/GenBank/DDBJ databases">
        <title>WGS assembly of Panicum virgatum.</title>
        <authorList>
            <person name="Lovell J.T."/>
            <person name="Jenkins J."/>
            <person name="Shu S."/>
            <person name="Juenger T.E."/>
            <person name="Schmutz J."/>
        </authorList>
    </citation>
    <scope>NUCLEOTIDE SEQUENCE</scope>
    <source>
        <strain evidence="3">AP13</strain>
    </source>
</reference>
<feature type="transmembrane region" description="Helical" evidence="2">
    <location>
        <begin position="63"/>
        <end position="81"/>
    </location>
</feature>
<dbReference type="AlphaFoldDB" id="A0A8T0XMT7"/>
<organism evidence="3 4">
    <name type="scientific">Panicum virgatum</name>
    <name type="common">Blackwell switchgrass</name>
    <dbReference type="NCBI Taxonomy" id="38727"/>
    <lineage>
        <taxon>Eukaryota</taxon>
        <taxon>Viridiplantae</taxon>
        <taxon>Streptophyta</taxon>
        <taxon>Embryophyta</taxon>
        <taxon>Tracheophyta</taxon>
        <taxon>Spermatophyta</taxon>
        <taxon>Magnoliopsida</taxon>
        <taxon>Liliopsida</taxon>
        <taxon>Poales</taxon>
        <taxon>Poaceae</taxon>
        <taxon>PACMAD clade</taxon>
        <taxon>Panicoideae</taxon>
        <taxon>Panicodae</taxon>
        <taxon>Paniceae</taxon>
        <taxon>Panicinae</taxon>
        <taxon>Panicum</taxon>
        <taxon>Panicum sect. Hiantes</taxon>
    </lineage>
</organism>
<feature type="transmembrane region" description="Helical" evidence="2">
    <location>
        <begin position="93"/>
        <end position="114"/>
    </location>
</feature>
<dbReference type="InterPro" id="IPR040115">
    <property type="entry name" value="Lnp"/>
</dbReference>
<accession>A0A8T0XMT7</accession>
<dbReference type="Proteomes" id="UP000823388">
    <property type="component" value="Chromosome 1K"/>
</dbReference>
<feature type="region of interest" description="Disordered" evidence="1">
    <location>
        <begin position="154"/>
        <end position="203"/>
    </location>
</feature>
<feature type="compositionally biased region" description="Low complexity" evidence="1">
    <location>
        <begin position="170"/>
        <end position="187"/>
    </location>
</feature>
<sequence>MDRSSMGSDVGTPRGGLARSSSGVWWNLGDGHASEVERRLRGIAEEEAAVRARMERRHTVRRRIAVTSMNLEVVAVVYGLWKATRRGFSCCKLKLLLPAVAIPAMATLVLAALARFRRSLDARDQQHLDRLRTERKAKIGSFRGSHHNLQKLIEKYDPDSGDGGSGGGSSNNNDAATTTRKQQQQLLKRTHSRLSFHVGEGDE</sequence>
<keyword evidence="2" id="KW-0812">Transmembrane</keyword>
<evidence type="ECO:0000313" key="4">
    <source>
        <dbReference type="Proteomes" id="UP000823388"/>
    </source>
</evidence>
<evidence type="ECO:0000256" key="2">
    <source>
        <dbReference type="SAM" id="Phobius"/>
    </source>
</evidence>
<dbReference type="PANTHER" id="PTHR22166:SF26">
    <property type="entry name" value="OS02G0830500 PROTEIN"/>
    <property type="match status" value="1"/>
</dbReference>
<dbReference type="EMBL" id="CM029037">
    <property type="protein sequence ID" value="KAG2662771.1"/>
    <property type="molecule type" value="Genomic_DNA"/>
</dbReference>
<comment type="caution">
    <text evidence="3">The sequence shown here is derived from an EMBL/GenBank/DDBJ whole genome shotgun (WGS) entry which is preliminary data.</text>
</comment>
<evidence type="ECO:0000256" key="1">
    <source>
        <dbReference type="SAM" id="MobiDB-lite"/>
    </source>
</evidence>
<evidence type="ECO:0000313" key="3">
    <source>
        <dbReference type="EMBL" id="KAG2662771.1"/>
    </source>
</evidence>
<gene>
    <name evidence="3" type="ORF">PVAP13_1KG554700</name>
</gene>
<keyword evidence="4" id="KW-1185">Reference proteome</keyword>
<keyword evidence="2" id="KW-1133">Transmembrane helix</keyword>